<organism evidence="2 3">
    <name type="scientific">Ruminococcus difficilis</name>
    <dbReference type="NCBI Taxonomy" id="2763069"/>
    <lineage>
        <taxon>Bacteria</taxon>
        <taxon>Bacillati</taxon>
        <taxon>Bacillota</taxon>
        <taxon>Clostridia</taxon>
        <taxon>Eubacteriales</taxon>
        <taxon>Oscillospiraceae</taxon>
        <taxon>Ruminococcus</taxon>
    </lineage>
</organism>
<dbReference type="Gene3D" id="3.60.21.10">
    <property type="match status" value="1"/>
</dbReference>
<sequence>MEPINKNTFHEWIECKNRVQNRLMENQYKQGEIIEFQVIIKEDNIENLIYFFPIADMARMFRFKTKLVITVKGGKNKDQLTSKIKQFLFLQQIFRESLSIVVNGKDTTSQTRYGRLQPIIAVTNSESQFQYKKIGVKNINDEDICFLLDLMITTSIRKNNLTTDELERLLKITNSHPELYTKNFIYDNQDKMDTLHSKDMRWGSLFFIGPDDDMNIVYSKMIYSNLASIIDILKKNKNGSGVAKEIISYFMKETDTLPLITKYVCSLIIRYLVESEVLQNNIANLDDEDIDEDKDEDNYNDSGDEIDEDLKFYKSLFDISLNHAEAVSDGLRQIIENACLYSQSKSAYFYLRIHRTEIEASSNTKTRFEIVQNNVNTLLSLHEEYKGYKLKSENKFYLEICFVDNAFGRNGTKGMKEHFEATRSNVTVNGLKDIFRYEPHSKSDLLIHYGLRIFERTVRMNHGAFIVRTPSGEEGIKGYTYRSLVNQIDKNTKDYKTEISKNTRDREYYSGTIYKAIIPISDNLGQDTAIVTQEPIELFETRYIREKFIPYLINIELTEEDKQSHPKNSLVNLLCIQLKKLLKPIANQINRIICIRPVGFTVIDMELIAKAIVNYQLEDKDSTYRIALILNEKNQIIEFTRMYAAFCDISGENYQRFRLKDSQIAMCKLDDSSQIPCVCYVLCGNDLVSAQRSVRNYLYFNSETTMEFLPVIRYLTGFYDERKTTNIKPIETDATPIFPFDLYLDIDNSEEYHNDRINPIEEKIWFFQYINHNLLSDMQTTPNGCCLSNVHVSIGSKIHVDKYYNADFLFNNYANVYRFAYLVARDILDDYLSLEKQSGLLIERKTIVMVAYGEYSLILIQKICNILKKECSTIEQVDYILFPSYIREEEQREWLAQGSEIRQFLHRHHIRDNDLEKYIFYPVIPLSTTLSTVQRIQDFIIRICKSENLKTPPVFGLNSSLVVVGKKEENKRISEFYWDEFDEDKKTIQIKSINPVVESWHDRRVKYIFNPEGKWYKASQTEIGALDSSRCGCEICNQDDKSNGNRKSLIGVDKTSTLPNVIFDSLNHKKKLFDLECITTTYPPKSTKQERRKEAERINKKRIDKVYGKLRYSHISCEKNHFQYDLDYERYCREKDNLDSIINWLKTVVRPSVNNDAFNIIVSPLNASNSAFLKAVIENAFDNNSRIINIKINSSFRDEIRSKYEHITNEYQSLYQNISGAKVNVYFVDNCIVEGTTFYRSRQFVYMLLSGFGMDMRCVSLYEGIILLSNRSSYETIQNLLPDKIDQHFYYYMRLNVPSFNTKNSICPACQLTNQYHLMWKRSTTPMIANEYRRLKEKHSPKTVIEYDKWLNETIDVSDIPDWFMSWLYYSVEFVPGVGFRYVDINGCVHELFGPEGCLAALSEKNIKGVLRFGKSAFTELLSECDDQRKIAIFIDIKNVYRCIIKPGRDFARMICTHNIFKIYETVHSNAVSRENNPLEYERSLREGILSHIKEVFHSIEIKAKENGVKPKGVLWLKFEWLISYIKILSRKQPAQYYQLRNAVYIILSELLDGMLKMDENNELSFILDLCNPSENIDSNNSFMPDLKFTFFLTVVRMLAALYSSYIINNLPEIFTFYDRCFDQYKASKQYKNFYGNSSADYIHYTKLVSFPVEEQFGFDIAKLIKWSSVYGVDDSKCHMVERVLKKYIILPNQDVSKWMSALKLAFLENTQVIYRGFKKLRNLWYEMLSKDKFDLVFSEFHEMLNKLKDSNGLRNEASSLLPLADFMGFQERINGGELIKLCYKLTSMLMLFYRLCELESKKKPITNPYDYVHLCNYMRNITACCMCKIIGVKEHHITTIASSDEFADYLTDGDLSDEAIDTIVTKYKNLIHGDSQTMIDKAVTGFISENGSKLFLIPVLIEDSRKAVNFDPDYYLIMYKGTSFKETMDIEPLSYDDLWNIRNVLFLRNRLEIVLTRDMSYLRDMVSSYGYIEPLNDDNKPRILHISDLHIKAEEKDLTERSRKIDDDVKKAIDEWTLQLDNNKPDLLLITGDVITGDYKASVLKKSYEKAEHTIKHIVRKIWSEKSEYGEDYIRSDWKKRILISTGNHDYASMNELEAHNLLRITTSGTPGALGDTMIKYSYFVNFIHSLLGAEIDEIVRYDVNQIVNYEKLKLSVVNLNTNSDVNPLRTNKVKVNAEEVSKMRSHTSMESNLVYMMHHTPMYDINYLSDVYYLHYSIENKVFEEILNAECKFEPGEDNHPNGVWLKLIHSLAHDFKMDMFGLTAEEQKQLLKRILSIIEKERKDEYIEKRLEDFLYYINCKDPISDDKCRHIKYYLREREYATEQDTNQYIEFAAKHFSSLGRSEYKFTILGGHTHESAVIDFTPDNNMSECLGIFEAGRFLERDENNNITLNYYLLSLENSVDSDSASVTISQSPKKPKVKNLHQCNTLKRIIHFSEDGKC</sequence>
<dbReference type="Pfam" id="PF00149">
    <property type="entry name" value="Metallophos"/>
    <property type="match status" value="1"/>
</dbReference>
<dbReference type="InterPro" id="IPR029052">
    <property type="entry name" value="Metallo-depent_PP-like"/>
</dbReference>
<evidence type="ECO:0000313" key="3">
    <source>
        <dbReference type="Proteomes" id="UP000633365"/>
    </source>
</evidence>
<evidence type="ECO:0000259" key="1">
    <source>
        <dbReference type="Pfam" id="PF00149"/>
    </source>
</evidence>
<accession>A0A934TY24</accession>
<dbReference type="Proteomes" id="UP000633365">
    <property type="component" value="Unassembled WGS sequence"/>
</dbReference>
<comment type="caution">
    <text evidence="2">The sequence shown here is derived from an EMBL/GenBank/DDBJ whole genome shotgun (WGS) entry which is preliminary data.</text>
</comment>
<name>A0A934TY24_9FIRM</name>
<dbReference type="SUPFAM" id="SSF56300">
    <property type="entry name" value="Metallo-dependent phosphatases"/>
    <property type="match status" value="1"/>
</dbReference>
<evidence type="ECO:0000313" key="2">
    <source>
        <dbReference type="EMBL" id="MBK6087631.1"/>
    </source>
</evidence>
<keyword evidence="3" id="KW-1185">Reference proteome</keyword>
<proteinExistence type="predicted"/>
<gene>
    <name evidence="2" type="ORF">JKK62_03025</name>
</gene>
<dbReference type="InterPro" id="IPR004843">
    <property type="entry name" value="Calcineurin-like_PHP"/>
</dbReference>
<dbReference type="GO" id="GO:0016787">
    <property type="term" value="F:hydrolase activity"/>
    <property type="evidence" value="ECO:0007669"/>
    <property type="project" value="InterPro"/>
</dbReference>
<protein>
    <submittedName>
        <fullName evidence="2">Metallophosphoesterase</fullName>
    </submittedName>
</protein>
<feature type="domain" description="Calcineurin-like phosphoesterase" evidence="1">
    <location>
        <begin position="1983"/>
        <end position="2219"/>
    </location>
</feature>
<dbReference type="RefSeq" id="WP_201426936.1">
    <property type="nucleotide sequence ID" value="NZ_JAEQMG010000040.1"/>
</dbReference>
<reference evidence="2" key="1">
    <citation type="submission" date="2021-01" db="EMBL/GenBank/DDBJ databases">
        <title>Genome public.</title>
        <authorList>
            <person name="Liu C."/>
            <person name="Sun Q."/>
        </authorList>
    </citation>
    <scope>NUCLEOTIDE SEQUENCE</scope>
    <source>
        <strain evidence="2">M6</strain>
    </source>
</reference>
<dbReference type="EMBL" id="JAEQMG010000040">
    <property type="protein sequence ID" value="MBK6087631.1"/>
    <property type="molecule type" value="Genomic_DNA"/>
</dbReference>